<reference evidence="4" key="2">
    <citation type="submission" date="2023-07" db="EMBL/GenBank/DDBJ databases">
        <title>Duganella aceri sp. nov., isolated from tree sap.</title>
        <authorList>
            <person name="Kim I.S."/>
        </authorList>
    </citation>
    <scope>NUCLEOTIDE SEQUENCE [LARGE SCALE GENOMIC DNA]</scope>
    <source>
        <strain evidence="4">SAP-35</strain>
    </source>
</reference>
<name>A0ABX0FJC5_9BURK</name>
<dbReference type="EMBL" id="JAADJT010000004">
    <property type="protein sequence ID" value="NGZ84638.1"/>
    <property type="molecule type" value="Genomic_DNA"/>
</dbReference>
<feature type="domain" description="DUF4440" evidence="2">
    <location>
        <begin position="30"/>
        <end position="138"/>
    </location>
</feature>
<reference evidence="3 4" key="1">
    <citation type="submission" date="2020-01" db="EMBL/GenBank/DDBJ databases">
        <authorList>
            <person name="Lee S.D."/>
        </authorList>
    </citation>
    <scope>NUCLEOTIDE SEQUENCE [LARGE SCALE GENOMIC DNA]</scope>
    <source>
        <strain evidence="3 4">SAP-35</strain>
    </source>
</reference>
<dbReference type="Gene3D" id="3.10.450.50">
    <property type="match status" value="1"/>
</dbReference>
<gene>
    <name evidence="3" type="ORF">GW587_10240</name>
</gene>
<dbReference type="InterPro" id="IPR027843">
    <property type="entry name" value="DUF4440"/>
</dbReference>
<proteinExistence type="predicted"/>
<organism evidence="3 4">
    <name type="scientific">Duganella aceris</name>
    <dbReference type="NCBI Taxonomy" id="2703883"/>
    <lineage>
        <taxon>Bacteria</taxon>
        <taxon>Pseudomonadati</taxon>
        <taxon>Pseudomonadota</taxon>
        <taxon>Betaproteobacteria</taxon>
        <taxon>Burkholderiales</taxon>
        <taxon>Oxalobacteraceae</taxon>
        <taxon>Telluria group</taxon>
        <taxon>Duganella</taxon>
    </lineage>
</organism>
<evidence type="ECO:0000313" key="3">
    <source>
        <dbReference type="EMBL" id="NGZ84638.1"/>
    </source>
</evidence>
<keyword evidence="1" id="KW-0732">Signal</keyword>
<evidence type="ECO:0000256" key="1">
    <source>
        <dbReference type="SAM" id="SignalP"/>
    </source>
</evidence>
<protein>
    <submittedName>
        <fullName evidence="3">Nuclear transport factor 2 family protein</fullName>
    </submittedName>
</protein>
<dbReference type="Pfam" id="PF14534">
    <property type="entry name" value="DUF4440"/>
    <property type="match status" value="1"/>
</dbReference>
<evidence type="ECO:0000259" key="2">
    <source>
        <dbReference type="Pfam" id="PF14534"/>
    </source>
</evidence>
<dbReference type="SUPFAM" id="SSF54427">
    <property type="entry name" value="NTF2-like"/>
    <property type="match status" value="1"/>
</dbReference>
<sequence>MIDVRKLLLIMVVAVASAAVQAEESPQQALLQLVQSYSDAQIGFEPQKIDAVVTRDFIEVSPAGEVDPREKVLGFYEPSRKKGDPQRFIASEPVVRVFGNAASVIVNLTGSATVNGEKRSFSFRAGYLAVKEGGQWKLASAQYTGIRPPKNPG</sequence>
<comment type="caution">
    <text evidence="3">The sequence shown here is derived from an EMBL/GenBank/DDBJ whole genome shotgun (WGS) entry which is preliminary data.</text>
</comment>
<dbReference type="InterPro" id="IPR032710">
    <property type="entry name" value="NTF2-like_dom_sf"/>
</dbReference>
<feature type="signal peptide" evidence="1">
    <location>
        <begin position="1"/>
        <end position="22"/>
    </location>
</feature>
<evidence type="ECO:0000313" key="4">
    <source>
        <dbReference type="Proteomes" id="UP000666369"/>
    </source>
</evidence>
<dbReference type="RefSeq" id="WP_166102008.1">
    <property type="nucleotide sequence ID" value="NZ_JAADJT010000004.1"/>
</dbReference>
<accession>A0ABX0FJC5</accession>
<keyword evidence="4" id="KW-1185">Reference proteome</keyword>
<feature type="chain" id="PRO_5046482067" evidence="1">
    <location>
        <begin position="23"/>
        <end position="153"/>
    </location>
</feature>
<dbReference type="Proteomes" id="UP000666369">
    <property type="component" value="Unassembled WGS sequence"/>
</dbReference>